<dbReference type="AlphaFoldDB" id="A0AAD4NFS1"/>
<dbReference type="Proteomes" id="UP001201812">
    <property type="component" value="Unassembled WGS sequence"/>
</dbReference>
<feature type="region of interest" description="Disordered" evidence="1">
    <location>
        <begin position="100"/>
        <end position="171"/>
    </location>
</feature>
<evidence type="ECO:0000256" key="1">
    <source>
        <dbReference type="SAM" id="MobiDB-lite"/>
    </source>
</evidence>
<organism evidence="2 3">
    <name type="scientific">Ditylenchus destructor</name>
    <dbReference type="NCBI Taxonomy" id="166010"/>
    <lineage>
        <taxon>Eukaryota</taxon>
        <taxon>Metazoa</taxon>
        <taxon>Ecdysozoa</taxon>
        <taxon>Nematoda</taxon>
        <taxon>Chromadorea</taxon>
        <taxon>Rhabditida</taxon>
        <taxon>Tylenchina</taxon>
        <taxon>Tylenchomorpha</taxon>
        <taxon>Sphaerularioidea</taxon>
        <taxon>Anguinidae</taxon>
        <taxon>Anguininae</taxon>
        <taxon>Ditylenchus</taxon>
    </lineage>
</organism>
<accession>A0AAD4NFS1</accession>
<protein>
    <submittedName>
        <fullName evidence="2">Uncharacterized protein</fullName>
    </submittedName>
</protein>
<evidence type="ECO:0000313" key="2">
    <source>
        <dbReference type="EMBL" id="KAI1726253.1"/>
    </source>
</evidence>
<sequence length="171" mass="18693">MASGNPENPGFGHGLTSQSQLGSGRVKRQSLRLGETRGLVPVSPTKIDSAGIYGFRKSGKFWIWGVGRGCEQPIASPQLSYYVDDTMQKAHMPYASPILNKTATQEQKVDTTEQRQQNASKPATVPDDNDCKTGAFGTLPKQDEDNQKRTFGGTSNNSVYLPAYHMQPRSN</sequence>
<keyword evidence="3" id="KW-1185">Reference proteome</keyword>
<dbReference type="EMBL" id="JAKKPZ010000002">
    <property type="protein sequence ID" value="KAI1726253.1"/>
    <property type="molecule type" value="Genomic_DNA"/>
</dbReference>
<reference evidence="2" key="1">
    <citation type="submission" date="2022-01" db="EMBL/GenBank/DDBJ databases">
        <title>Genome Sequence Resource for Two Populations of Ditylenchus destructor, the Migratory Endoparasitic Phytonematode.</title>
        <authorList>
            <person name="Zhang H."/>
            <person name="Lin R."/>
            <person name="Xie B."/>
        </authorList>
    </citation>
    <scope>NUCLEOTIDE SEQUENCE</scope>
    <source>
        <strain evidence="2">BazhouSP</strain>
    </source>
</reference>
<evidence type="ECO:0000313" key="3">
    <source>
        <dbReference type="Proteomes" id="UP001201812"/>
    </source>
</evidence>
<name>A0AAD4NFS1_9BILA</name>
<feature type="region of interest" description="Disordered" evidence="1">
    <location>
        <begin position="1"/>
        <end position="32"/>
    </location>
</feature>
<proteinExistence type="predicted"/>
<comment type="caution">
    <text evidence="2">The sequence shown here is derived from an EMBL/GenBank/DDBJ whole genome shotgun (WGS) entry which is preliminary data.</text>
</comment>
<gene>
    <name evidence="2" type="ORF">DdX_02962</name>
</gene>